<gene>
    <name evidence="1" type="ORF">EJ065_6644</name>
</gene>
<protein>
    <submittedName>
        <fullName evidence="1">Uncharacterized protein</fullName>
    </submittedName>
</protein>
<name>A0A410S1Z3_CORCK</name>
<evidence type="ECO:0000313" key="1">
    <source>
        <dbReference type="EMBL" id="QAT88170.1"/>
    </source>
</evidence>
<evidence type="ECO:0000313" key="2">
    <source>
        <dbReference type="Proteomes" id="UP000288758"/>
    </source>
</evidence>
<dbReference type="EMBL" id="CP034669">
    <property type="protein sequence ID" value="QAT88170.1"/>
    <property type="molecule type" value="Genomic_DNA"/>
</dbReference>
<accession>A0A410S1Z3</accession>
<sequence>MGDSFQIIVDRDASADEAPRLAAEVHDWLVARRIIEGGLTDSALGNLGYRPGLGYRAAVAGPDEEPGFLSLLTNGLQIEVGRTVFHTIGGELACRACGARFEPEDGWSEAVDDWYSGNDGAEFGCPNCGKPERLVDWNGEFPWGFGNLGFKFWNWPPLSGRFIQDMAEKWGHRMLLVRGHL</sequence>
<dbReference type="AlphaFoldDB" id="A0A410S1Z3"/>
<dbReference type="Proteomes" id="UP000288758">
    <property type="component" value="Chromosome"/>
</dbReference>
<organism evidence="1 2">
    <name type="scientific">Corallococcus coralloides</name>
    <name type="common">Myxococcus coralloides</name>
    <dbReference type="NCBI Taxonomy" id="184914"/>
    <lineage>
        <taxon>Bacteria</taxon>
        <taxon>Pseudomonadati</taxon>
        <taxon>Myxococcota</taxon>
        <taxon>Myxococcia</taxon>
        <taxon>Myxococcales</taxon>
        <taxon>Cystobacterineae</taxon>
        <taxon>Myxococcaceae</taxon>
        <taxon>Corallococcus</taxon>
    </lineage>
</organism>
<proteinExistence type="predicted"/>
<reference evidence="1 2" key="1">
    <citation type="submission" date="2018-12" db="EMBL/GenBank/DDBJ databases">
        <title>Complete Genome Sequence of the Corallopyronin A producing Myxobacterium Corallococcus coralloides B035.</title>
        <authorList>
            <person name="Bouhired S.M."/>
            <person name="Rupp O."/>
            <person name="Blom J."/>
            <person name="Schaeberle T.F."/>
            <person name="Kehraus S."/>
            <person name="Schiefer A."/>
            <person name="Pfarr K."/>
            <person name="Goesmann A."/>
            <person name="Hoerauf A."/>
            <person name="Koenig G.M."/>
        </authorList>
    </citation>
    <scope>NUCLEOTIDE SEQUENCE [LARGE SCALE GENOMIC DNA]</scope>
    <source>
        <strain evidence="1 2">B035</strain>
    </source>
</reference>
<dbReference type="RefSeq" id="WP_128799392.1">
    <property type="nucleotide sequence ID" value="NZ_CP034669.1"/>
</dbReference>